<comment type="subcellular location">
    <subcellularLocation>
        <location evidence="1">Membrane</location>
    </subcellularLocation>
</comment>
<dbReference type="EMBL" id="JBHRTP010000019">
    <property type="protein sequence ID" value="MFC3107770.1"/>
    <property type="molecule type" value="Genomic_DNA"/>
</dbReference>
<evidence type="ECO:0008006" key="7">
    <source>
        <dbReference type="Google" id="ProtNLM"/>
    </source>
</evidence>
<dbReference type="PANTHER" id="PTHR35603">
    <property type="match status" value="1"/>
</dbReference>
<keyword evidence="4" id="KW-1133">Transmembrane helix</keyword>
<sequence>MSAGHPLTPEAQRMVDDVLTTLQKREPSLIDELSYNYLRLIQLSYGRVDGSDVNLSIRHIDGGNSEQKMEMNQTSNRIHPLMAGAAASVMLVSLVGAAAIIGVLPNSHSTVAPMASAAPTAVAATANVPAVAATPYQYAAQAPAVVTPVVHHKHVTHHAATVYSQAAPSTQYAQASSNDSQPYPQPVPQPIQQPIQPPAAQHSTVGIATGAVLGGLLGNQVGGGNGRTLATIAAAVGGGYLGDVVGKKYGY</sequence>
<evidence type="ECO:0000256" key="4">
    <source>
        <dbReference type="SAM" id="Phobius"/>
    </source>
</evidence>
<proteinExistence type="predicted"/>
<keyword evidence="4" id="KW-0812">Transmembrane</keyword>
<dbReference type="InterPro" id="IPR051407">
    <property type="entry name" value="Bact_OM_lipoprot/Surf_antigen"/>
</dbReference>
<dbReference type="PANTHER" id="PTHR35603:SF2">
    <property type="entry name" value="OUTER MEMBRANE LIPOPROTEIN"/>
    <property type="match status" value="1"/>
</dbReference>
<comment type="caution">
    <text evidence="5">The sequence shown here is derived from an EMBL/GenBank/DDBJ whole genome shotgun (WGS) entry which is preliminary data.</text>
</comment>
<keyword evidence="2 4" id="KW-0472">Membrane</keyword>
<evidence type="ECO:0000256" key="3">
    <source>
        <dbReference type="SAM" id="MobiDB-lite"/>
    </source>
</evidence>
<name>A0ABV7F1A0_9BURK</name>
<evidence type="ECO:0000313" key="6">
    <source>
        <dbReference type="Proteomes" id="UP001595530"/>
    </source>
</evidence>
<evidence type="ECO:0000256" key="2">
    <source>
        <dbReference type="ARBA" id="ARBA00023136"/>
    </source>
</evidence>
<evidence type="ECO:0000313" key="5">
    <source>
        <dbReference type="EMBL" id="MFC3107770.1"/>
    </source>
</evidence>
<protein>
    <recommendedName>
        <fullName evidence="7">Glycine zipper 2TM domain-containing protein</fullName>
    </recommendedName>
</protein>
<dbReference type="RefSeq" id="WP_390322701.1">
    <property type="nucleotide sequence ID" value="NZ_JBHRTP010000019.1"/>
</dbReference>
<feature type="compositionally biased region" description="Polar residues" evidence="3">
    <location>
        <begin position="170"/>
        <end position="180"/>
    </location>
</feature>
<organism evidence="5 6">
    <name type="scientific">Undibacterium arcticum</name>
    <dbReference type="NCBI Taxonomy" id="1762892"/>
    <lineage>
        <taxon>Bacteria</taxon>
        <taxon>Pseudomonadati</taxon>
        <taxon>Pseudomonadota</taxon>
        <taxon>Betaproteobacteria</taxon>
        <taxon>Burkholderiales</taxon>
        <taxon>Oxalobacteraceae</taxon>
        <taxon>Undibacterium</taxon>
    </lineage>
</organism>
<feature type="transmembrane region" description="Helical" evidence="4">
    <location>
        <begin position="81"/>
        <end position="104"/>
    </location>
</feature>
<evidence type="ECO:0000256" key="1">
    <source>
        <dbReference type="ARBA" id="ARBA00004370"/>
    </source>
</evidence>
<feature type="compositionally biased region" description="Pro residues" evidence="3">
    <location>
        <begin position="183"/>
        <end position="197"/>
    </location>
</feature>
<keyword evidence="6" id="KW-1185">Reference proteome</keyword>
<gene>
    <name evidence="5" type="ORF">ACFOFO_07315</name>
</gene>
<reference evidence="6" key="1">
    <citation type="journal article" date="2019" name="Int. J. Syst. Evol. Microbiol.">
        <title>The Global Catalogue of Microorganisms (GCM) 10K type strain sequencing project: providing services to taxonomists for standard genome sequencing and annotation.</title>
        <authorList>
            <consortium name="The Broad Institute Genomics Platform"/>
            <consortium name="The Broad Institute Genome Sequencing Center for Infectious Disease"/>
            <person name="Wu L."/>
            <person name="Ma J."/>
        </authorList>
    </citation>
    <scope>NUCLEOTIDE SEQUENCE [LARGE SCALE GENOMIC DNA]</scope>
    <source>
        <strain evidence="6">KCTC 42986</strain>
    </source>
</reference>
<feature type="region of interest" description="Disordered" evidence="3">
    <location>
        <begin position="170"/>
        <end position="200"/>
    </location>
</feature>
<dbReference type="Proteomes" id="UP001595530">
    <property type="component" value="Unassembled WGS sequence"/>
</dbReference>
<accession>A0ABV7F1A0</accession>